<keyword evidence="1" id="KW-1133">Transmembrane helix</keyword>
<name>A0A1I4MD92_9FIRM</name>
<evidence type="ECO:0000256" key="1">
    <source>
        <dbReference type="SAM" id="Phobius"/>
    </source>
</evidence>
<dbReference type="EMBL" id="FOTS01000032">
    <property type="protein sequence ID" value="SFM01244.1"/>
    <property type="molecule type" value="Genomic_DNA"/>
</dbReference>
<gene>
    <name evidence="2" type="ORF">SAMN04490355_103249</name>
</gene>
<evidence type="ECO:0000313" key="3">
    <source>
        <dbReference type="Proteomes" id="UP000199520"/>
    </source>
</evidence>
<dbReference type="RefSeq" id="WP_175490586.1">
    <property type="nucleotide sequence ID" value="NZ_FOTS01000032.1"/>
</dbReference>
<protein>
    <submittedName>
        <fullName evidence="2">Uncharacterized protein</fullName>
    </submittedName>
</protein>
<reference evidence="3" key="1">
    <citation type="submission" date="2016-10" db="EMBL/GenBank/DDBJ databases">
        <authorList>
            <person name="Varghese N."/>
            <person name="Submissions S."/>
        </authorList>
    </citation>
    <scope>NUCLEOTIDE SEQUENCE [LARGE SCALE GENOMIC DNA]</scope>
    <source>
        <strain evidence="3">DSM 13327</strain>
    </source>
</reference>
<feature type="transmembrane region" description="Helical" evidence="1">
    <location>
        <begin position="87"/>
        <end position="109"/>
    </location>
</feature>
<proteinExistence type="predicted"/>
<dbReference type="Proteomes" id="UP000199520">
    <property type="component" value="Unassembled WGS sequence"/>
</dbReference>
<keyword evidence="1" id="KW-0812">Transmembrane</keyword>
<sequence length="179" mass="21069">MSNQTILWSMIVISWFSLFLMKKKDIKRYMSVFLFTIVTGILILEVGTTLEWWIVKETAFPFQNFSNLYSLDPIVAVWLIRFLYGHFWLYTIIDAILNLGFVYGLLVYFYGSRDIFQFISISPFLTFLIISGRSLLLYGYQMWQEGIFSRSERTNPLHNLQPAAAKPIPQDEEDPTDYQ</sequence>
<organism evidence="2 3">
    <name type="scientific">Pelosinus propionicus DSM 13327</name>
    <dbReference type="NCBI Taxonomy" id="1123291"/>
    <lineage>
        <taxon>Bacteria</taxon>
        <taxon>Bacillati</taxon>
        <taxon>Bacillota</taxon>
        <taxon>Negativicutes</taxon>
        <taxon>Selenomonadales</taxon>
        <taxon>Sporomusaceae</taxon>
        <taxon>Pelosinus</taxon>
    </lineage>
</organism>
<feature type="transmembrane region" description="Helical" evidence="1">
    <location>
        <begin position="33"/>
        <end position="54"/>
    </location>
</feature>
<keyword evidence="3" id="KW-1185">Reference proteome</keyword>
<keyword evidence="1" id="KW-0472">Membrane</keyword>
<feature type="transmembrane region" description="Helical" evidence="1">
    <location>
        <begin position="6"/>
        <end position="21"/>
    </location>
</feature>
<feature type="transmembrane region" description="Helical" evidence="1">
    <location>
        <begin position="115"/>
        <end position="140"/>
    </location>
</feature>
<dbReference type="AlphaFoldDB" id="A0A1I4MD92"/>
<evidence type="ECO:0000313" key="2">
    <source>
        <dbReference type="EMBL" id="SFM01244.1"/>
    </source>
</evidence>
<accession>A0A1I4MD92</accession>